<organism evidence="5 6">
    <name type="scientific">Rotaria sordida</name>
    <dbReference type="NCBI Taxonomy" id="392033"/>
    <lineage>
        <taxon>Eukaryota</taxon>
        <taxon>Metazoa</taxon>
        <taxon>Spiralia</taxon>
        <taxon>Gnathifera</taxon>
        <taxon>Rotifera</taxon>
        <taxon>Eurotatoria</taxon>
        <taxon>Bdelloidea</taxon>
        <taxon>Philodinida</taxon>
        <taxon>Philodinidae</taxon>
        <taxon>Rotaria</taxon>
    </lineage>
</organism>
<protein>
    <recommendedName>
        <fullName evidence="4">EF-hand domain-containing protein</fullName>
    </recommendedName>
</protein>
<evidence type="ECO:0000313" key="6">
    <source>
        <dbReference type="Proteomes" id="UP000663870"/>
    </source>
</evidence>
<evidence type="ECO:0000256" key="3">
    <source>
        <dbReference type="ARBA" id="ARBA00022837"/>
    </source>
</evidence>
<dbReference type="GO" id="GO:0005509">
    <property type="term" value="F:calcium ion binding"/>
    <property type="evidence" value="ECO:0007669"/>
    <property type="project" value="InterPro"/>
</dbReference>
<dbReference type="PRINTS" id="PR00450">
    <property type="entry name" value="RECOVERIN"/>
</dbReference>
<dbReference type="InterPro" id="IPR018247">
    <property type="entry name" value="EF_Hand_1_Ca_BS"/>
</dbReference>
<keyword evidence="2" id="KW-0677">Repeat</keyword>
<name>A0A815M0N2_9BILA</name>
<dbReference type="Gene3D" id="1.10.238.10">
    <property type="entry name" value="EF-hand"/>
    <property type="match status" value="1"/>
</dbReference>
<evidence type="ECO:0000256" key="2">
    <source>
        <dbReference type="ARBA" id="ARBA00022737"/>
    </source>
</evidence>
<dbReference type="InterPro" id="IPR028846">
    <property type="entry name" value="Recoverin"/>
</dbReference>
<dbReference type="SUPFAM" id="SSF47473">
    <property type="entry name" value="EF-hand"/>
    <property type="match status" value="1"/>
</dbReference>
<gene>
    <name evidence="5" type="ORF">JXQ802_LOCUS35600</name>
</gene>
<reference evidence="5" key="1">
    <citation type="submission" date="2021-02" db="EMBL/GenBank/DDBJ databases">
        <authorList>
            <person name="Nowell W R."/>
        </authorList>
    </citation>
    <scope>NUCLEOTIDE SEQUENCE</scope>
</reference>
<evidence type="ECO:0000259" key="4">
    <source>
        <dbReference type="PROSITE" id="PS50222"/>
    </source>
</evidence>
<accession>A0A815M0N2</accession>
<dbReference type="InterPro" id="IPR011992">
    <property type="entry name" value="EF-hand-dom_pair"/>
</dbReference>
<dbReference type="PANTHER" id="PTHR23055">
    <property type="entry name" value="CALCIUM BINDING PROTEINS"/>
    <property type="match status" value="1"/>
</dbReference>
<dbReference type="PROSITE" id="PS00018">
    <property type="entry name" value="EF_HAND_1"/>
    <property type="match status" value="1"/>
</dbReference>
<dbReference type="PANTHER" id="PTHR23055:SF69">
    <property type="entry name" value="NEURONAL CALCIUM SENSOR 2"/>
    <property type="match status" value="1"/>
</dbReference>
<evidence type="ECO:0000256" key="1">
    <source>
        <dbReference type="ARBA" id="ARBA00022723"/>
    </source>
</evidence>
<dbReference type="AlphaFoldDB" id="A0A815M0N2"/>
<dbReference type="Pfam" id="PF13499">
    <property type="entry name" value="EF-hand_7"/>
    <property type="match status" value="1"/>
</dbReference>
<keyword evidence="3" id="KW-0106">Calcium</keyword>
<keyword evidence="6" id="KW-1185">Reference proteome</keyword>
<keyword evidence="1" id="KW-0479">Metal-binding</keyword>
<feature type="domain" description="EF-hand" evidence="4">
    <location>
        <begin position="171"/>
        <end position="206"/>
    </location>
</feature>
<sequence length="308" mass="36173">MFEFELNIERSIREVSEAIVNRIEDMFEQMIDTKRKLNDFLYDIEPWKEFISPHWFDLIKRKQREFDRESLATQPRFRVIDHDLHPKLEENPNACVIYHAKNGHIVTRDFYEYSLKKLSKKDRDDILKENSTLTRRSLLDRHKQFMEANCTGELSKDDFKNEFKKLFPKGNSESFCDYVFRTIDVDKGGQISFTEFMKAVALTQTEDLDIGLSLVFFVCDDDHSKEINASRIIEFIEVIAELHAGETAVDTNRAKSIAMEIMNSCQKAKDGTVTEMEFIQCCKKDIDIAKAFLPQLEDFPVYDFDFGF</sequence>
<evidence type="ECO:0000313" key="5">
    <source>
        <dbReference type="EMBL" id="CAF1416520.1"/>
    </source>
</evidence>
<dbReference type="PROSITE" id="PS50222">
    <property type="entry name" value="EF_HAND_2"/>
    <property type="match status" value="1"/>
</dbReference>
<proteinExistence type="predicted"/>
<dbReference type="SMART" id="SM00054">
    <property type="entry name" value="EFh"/>
    <property type="match status" value="2"/>
</dbReference>
<comment type="caution">
    <text evidence="5">The sequence shown here is derived from an EMBL/GenBank/DDBJ whole genome shotgun (WGS) entry which is preliminary data.</text>
</comment>
<dbReference type="Proteomes" id="UP000663870">
    <property type="component" value="Unassembled WGS sequence"/>
</dbReference>
<dbReference type="InterPro" id="IPR002048">
    <property type="entry name" value="EF_hand_dom"/>
</dbReference>
<dbReference type="EMBL" id="CAJNOL010001770">
    <property type="protein sequence ID" value="CAF1416520.1"/>
    <property type="molecule type" value="Genomic_DNA"/>
</dbReference>